<comment type="caution">
    <text evidence="2">The sequence shown here is derived from an EMBL/GenBank/DDBJ whole genome shotgun (WGS) entry which is preliminary data.</text>
</comment>
<evidence type="ECO:0008006" key="4">
    <source>
        <dbReference type="Google" id="ProtNLM"/>
    </source>
</evidence>
<sequence>MAPKIKEIDSSPSKETSAAAHLYPLLYDLALQALSQSGVEDNEHEEKSFKRDDPNANIPFVENLIKTFSIDRYPIVHPWLVLTNHCKAKHDGVINALTTSVKKMTSKRGVIPSKRISYPDTPSEIKTTKRRRKETSKSSSIIKKIKITIPLSLTCTDVSCKRATEEQHELKKAFQVDIIANAEEHNMTVDNPSTAFKYKEKVEPISMGELKNYLFEGFHILDEAPKKLIQLNNDYSEWIADGMLKHYDGRYSGPSSEIQKLAKILPTYLDMRCFLDQKVHTDWSKIEAYKDKMANQFNEQYIDGIAQQTIGSLDCGPFVASYPSI</sequence>
<dbReference type="AlphaFoldDB" id="A0A2G2VSK5"/>
<dbReference type="Proteomes" id="UP000224567">
    <property type="component" value="Unassembled WGS sequence"/>
</dbReference>
<reference evidence="3" key="2">
    <citation type="journal article" date="2017" name="J. Anim. Genet.">
        <title>Multiple reference genome sequences of hot pepper reveal the massive evolution of plant disease resistance genes by retroduplication.</title>
        <authorList>
            <person name="Kim S."/>
            <person name="Park J."/>
            <person name="Yeom S.-I."/>
            <person name="Kim Y.-M."/>
            <person name="Seo E."/>
            <person name="Kim K.-T."/>
            <person name="Kim M.-S."/>
            <person name="Lee J.M."/>
            <person name="Cheong K."/>
            <person name="Shin H.-S."/>
            <person name="Kim S.-B."/>
            <person name="Han K."/>
            <person name="Lee J."/>
            <person name="Park M."/>
            <person name="Lee H.-A."/>
            <person name="Lee H.-Y."/>
            <person name="Lee Y."/>
            <person name="Oh S."/>
            <person name="Lee J.H."/>
            <person name="Choi E."/>
            <person name="Choi E."/>
            <person name="Lee S.E."/>
            <person name="Jeon J."/>
            <person name="Kim H."/>
            <person name="Choi G."/>
            <person name="Song H."/>
            <person name="Lee J."/>
            <person name="Lee S.-C."/>
            <person name="Kwon J.-K."/>
            <person name="Lee H.-Y."/>
            <person name="Koo N."/>
            <person name="Hong Y."/>
            <person name="Kim R.W."/>
            <person name="Kang W.-H."/>
            <person name="Huh J.H."/>
            <person name="Kang B.-C."/>
            <person name="Yang T.-J."/>
            <person name="Lee Y.-H."/>
            <person name="Bennetzen J.L."/>
            <person name="Choi D."/>
        </authorList>
    </citation>
    <scope>NUCLEOTIDE SEQUENCE [LARGE SCALE GENOMIC DNA]</scope>
    <source>
        <strain evidence="3">cv. PBC81</strain>
    </source>
</reference>
<organism evidence="2 3">
    <name type="scientific">Capsicum baccatum</name>
    <name type="common">Peruvian pepper</name>
    <dbReference type="NCBI Taxonomy" id="33114"/>
    <lineage>
        <taxon>Eukaryota</taxon>
        <taxon>Viridiplantae</taxon>
        <taxon>Streptophyta</taxon>
        <taxon>Embryophyta</taxon>
        <taxon>Tracheophyta</taxon>
        <taxon>Spermatophyta</taxon>
        <taxon>Magnoliopsida</taxon>
        <taxon>eudicotyledons</taxon>
        <taxon>Gunneridae</taxon>
        <taxon>Pentapetalae</taxon>
        <taxon>asterids</taxon>
        <taxon>lamiids</taxon>
        <taxon>Solanales</taxon>
        <taxon>Solanaceae</taxon>
        <taxon>Solanoideae</taxon>
        <taxon>Capsiceae</taxon>
        <taxon>Capsicum</taxon>
    </lineage>
</organism>
<evidence type="ECO:0000256" key="1">
    <source>
        <dbReference type="SAM" id="MobiDB-lite"/>
    </source>
</evidence>
<proteinExistence type="predicted"/>
<dbReference type="EMBL" id="MLFT02000010">
    <property type="protein sequence ID" value="PHT35946.1"/>
    <property type="molecule type" value="Genomic_DNA"/>
</dbReference>
<dbReference type="PANTHER" id="PTHR31470">
    <property type="entry name" value="CYSTEINE PROTEINASES SUPERFAMILY PROTEIN-RELATED-RELATED"/>
    <property type="match status" value="1"/>
</dbReference>
<accession>A0A2G2VSK5</accession>
<dbReference type="OrthoDB" id="1680482at2759"/>
<keyword evidence="3" id="KW-1185">Reference proteome</keyword>
<name>A0A2G2VSK5_CAPBA</name>
<evidence type="ECO:0000313" key="3">
    <source>
        <dbReference type="Proteomes" id="UP000224567"/>
    </source>
</evidence>
<protein>
    <recommendedName>
        <fullName evidence="4">Ubiquitin-like protease family profile domain-containing protein</fullName>
    </recommendedName>
</protein>
<reference evidence="2 3" key="1">
    <citation type="journal article" date="2017" name="Genome Biol.">
        <title>New reference genome sequences of hot pepper reveal the massive evolution of plant disease-resistance genes by retroduplication.</title>
        <authorList>
            <person name="Kim S."/>
            <person name="Park J."/>
            <person name="Yeom S.I."/>
            <person name="Kim Y.M."/>
            <person name="Seo E."/>
            <person name="Kim K.T."/>
            <person name="Kim M.S."/>
            <person name="Lee J.M."/>
            <person name="Cheong K."/>
            <person name="Shin H.S."/>
            <person name="Kim S.B."/>
            <person name="Han K."/>
            <person name="Lee J."/>
            <person name="Park M."/>
            <person name="Lee H.A."/>
            <person name="Lee H.Y."/>
            <person name="Lee Y."/>
            <person name="Oh S."/>
            <person name="Lee J.H."/>
            <person name="Choi E."/>
            <person name="Choi E."/>
            <person name="Lee S.E."/>
            <person name="Jeon J."/>
            <person name="Kim H."/>
            <person name="Choi G."/>
            <person name="Song H."/>
            <person name="Lee J."/>
            <person name="Lee S.C."/>
            <person name="Kwon J.K."/>
            <person name="Lee H.Y."/>
            <person name="Koo N."/>
            <person name="Hong Y."/>
            <person name="Kim R.W."/>
            <person name="Kang W.H."/>
            <person name="Huh J.H."/>
            <person name="Kang B.C."/>
            <person name="Yang T.J."/>
            <person name="Lee Y.H."/>
            <person name="Bennetzen J.L."/>
            <person name="Choi D."/>
        </authorList>
    </citation>
    <scope>NUCLEOTIDE SEQUENCE [LARGE SCALE GENOMIC DNA]</scope>
    <source>
        <strain evidence="3">cv. PBC81</strain>
    </source>
</reference>
<evidence type="ECO:0000313" key="2">
    <source>
        <dbReference type="EMBL" id="PHT35946.1"/>
    </source>
</evidence>
<feature type="region of interest" description="Disordered" evidence="1">
    <location>
        <begin position="120"/>
        <end position="139"/>
    </location>
</feature>
<dbReference type="PANTHER" id="PTHR31470:SF46">
    <property type="entry name" value="ULP1 PROTEASE FAMILY, C-TERMINAL CATALYTIC DOMAIN CONTAINING PROTEIN"/>
    <property type="match status" value="1"/>
</dbReference>
<gene>
    <name evidence="2" type="ORF">CQW23_23646</name>
</gene>